<evidence type="ECO:0000313" key="2">
    <source>
        <dbReference type="Proteomes" id="UP000008022"/>
    </source>
</evidence>
<dbReference type="AlphaFoldDB" id="A0A0E0MSF7"/>
<name>A0A0E0MSF7_ORYRU</name>
<dbReference type="Proteomes" id="UP000008022">
    <property type="component" value="Unassembled WGS sequence"/>
</dbReference>
<dbReference type="STRING" id="4529.A0A0E0MSF7"/>
<keyword evidence="2" id="KW-1185">Reference proteome</keyword>
<reference evidence="1" key="2">
    <citation type="submission" date="2015-06" db="UniProtKB">
        <authorList>
            <consortium name="EnsemblPlants"/>
        </authorList>
    </citation>
    <scope>IDENTIFICATION</scope>
</reference>
<dbReference type="Gramene" id="ORUFI01G06240.1">
    <property type="protein sequence ID" value="ORUFI01G06240.1"/>
    <property type="gene ID" value="ORUFI01G06240"/>
</dbReference>
<dbReference type="OMA" id="QLASKWW"/>
<accession>A0A0E0MSF7</accession>
<reference evidence="2" key="1">
    <citation type="submission" date="2013-06" db="EMBL/GenBank/DDBJ databases">
        <authorList>
            <person name="Zhao Q."/>
        </authorList>
    </citation>
    <scope>NUCLEOTIDE SEQUENCE</scope>
    <source>
        <strain evidence="2">cv. W1943</strain>
    </source>
</reference>
<evidence type="ECO:0000313" key="1">
    <source>
        <dbReference type="EnsemblPlants" id="ORUFI01G06240.1"/>
    </source>
</evidence>
<organism evidence="1 2">
    <name type="scientific">Oryza rufipogon</name>
    <name type="common">Brownbeard rice</name>
    <name type="synonym">Asian wild rice</name>
    <dbReference type="NCBI Taxonomy" id="4529"/>
    <lineage>
        <taxon>Eukaryota</taxon>
        <taxon>Viridiplantae</taxon>
        <taxon>Streptophyta</taxon>
        <taxon>Embryophyta</taxon>
        <taxon>Tracheophyta</taxon>
        <taxon>Spermatophyta</taxon>
        <taxon>Magnoliopsida</taxon>
        <taxon>Liliopsida</taxon>
        <taxon>Poales</taxon>
        <taxon>Poaceae</taxon>
        <taxon>BOP clade</taxon>
        <taxon>Oryzoideae</taxon>
        <taxon>Oryzeae</taxon>
        <taxon>Oryzinae</taxon>
        <taxon>Oryza</taxon>
    </lineage>
</organism>
<sequence>MAFGAQLRATGRIGLEPKRADLVPVHSFERAHTHVVAYQKRGSDRCIDARMSVSSIGSSSLACHGASAVGYGLMHGQVGSAAKWEQLASKWWWCARVRAYHSS</sequence>
<proteinExistence type="predicted"/>
<protein>
    <submittedName>
        <fullName evidence="1">Uncharacterized protein</fullName>
    </submittedName>
</protein>
<dbReference type="EnsemblPlants" id="ORUFI01G06240.1">
    <property type="protein sequence ID" value="ORUFI01G06240.1"/>
    <property type="gene ID" value="ORUFI01G06240"/>
</dbReference>
<dbReference type="HOGENOM" id="CLU_2268174_0_0_1"/>